<dbReference type="Proteomes" id="UP000198228">
    <property type="component" value="Chromosome I"/>
</dbReference>
<reference evidence="1 2" key="1">
    <citation type="submission" date="2016-06" db="EMBL/GenBank/DDBJ databases">
        <authorList>
            <person name="Kjaerup R.B."/>
            <person name="Dalgaard T.S."/>
            <person name="Juul-Madsen H.R."/>
        </authorList>
    </citation>
    <scope>NUCLEOTIDE SEQUENCE [LARGE SCALE GENOMIC DNA]</scope>
    <source>
        <strain evidence="1 2">DSM 43821</strain>
    </source>
</reference>
<name>A0A1C4XYK8_9ACTN</name>
<gene>
    <name evidence="1" type="ORF">GA0074696_2933</name>
</gene>
<dbReference type="EMBL" id="LT607410">
    <property type="protein sequence ID" value="SCF13532.1"/>
    <property type="molecule type" value="Genomic_DNA"/>
</dbReference>
<evidence type="ECO:0000313" key="2">
    <source>
        <dbReference type="Proteomes" id="UP000198228"/>
    </source>
</evidence>
<protein>
    <submittedName>
        <fullName evidence="1">Uncharacterized protein</fullName>
    </submittedName>
</protein>
<dbReference type="RefSeq" id="WP_088961612.1">
    <property type="nucleotide sequence ID" value="NZ_LT607410.1"/>
</dbReference>
<evidence type="ECO:0000313" key="1">
    <source>
        <dbReference type="EMBL" id="SCF13532.1"/>
    </source>
</evidence>
<organism evidence="1 2">
    <name type="scientific">Micromonospora purpureochromogenes</name>
    <dbReference type="NCBI Taxonomy" id="47872"/>
    <lineage>
        <taxon>Bacteria</taxon>
        <taxon>Bacillati</taxon>
        <taxon>Actinomycetota</taxon>
        <taxon>Actinomycetes</taxon>
        <taxon>Micromonosporales</taxon>
        <taxon>Micromonosporaceae</taxon>
        <taxon>Micromonospora</taxon>
    </lineage>
</organism>
<accession>A0A1C4XYK8</accession>
<proteinExistence type="predicted"/>
<sequence>MRWIHLQSVITCDHDGRVTNRASQRWVTVTGVPVLVDDDPQGRDIVACPNYGPTVKPCTKTLPVRVGYSDWLRVDGHRIVLSHLDGFTDGTPPGLVHHTVRDPRQSLVEADR</sequence>
<dbReference type="AlphaFoldDB" id="A0A1C4XYK8"/>